<feature type="region of interest" description="Disordered" evidence="4">
    <location>
        <begin position="988"/>
        <end position="1046"/>
    </location>
</feature>
<dbReference type="InterPro" id="IPR045151">
    <property type="entry name" value="DCAF8"/>
</dbReference>
<feature type="compositionally biased region" description="Polar residues" evidence="4">
    <location>
        <begin position="772"/>
        <end position="781"/>
    </location>
</feature>
<feature type="region of interest" description="Disordered" evidence="4">
    <location>
        <begin position="275"/>
        <end position="301"/>
    </location>
</feature>
<feature type="repeat" description="WD" evidence="3">
    <location>
        <begin position="90"/>
        <end position="126"/>
    </location>
</feature>
<feature type="region of interest" description="Disordered" evidence="4">
    <location>
        <begin position="356"/>
        <end position="427"/>
    </location>
</feature>
<protein>
    <submittedName>
        <fullName evidence="5">Uncharacterized protein</fullName>
    </submittedName>
</protein>
<keyword evidence="6" id="KW-1185">Reference proteome</keyword>
<proteinExistence type="predicted"/>
<reference evidence="5 6" key="1">
    <citation type="submission" date="2023-08" db="EMBL/GenBank/DDBJ databases">
        <title>Black Yeasts Isolated from many extreme environments.</title>
        <authorList>
            <person name="Coleine C."/>
            <person name="Stajich J.E."/>
            <person name="Selbmann L."/>
        </authorList>
    </citation>
    <scope>NUCLEOTIDE SEQUENCE [LARGE SCALE GENOMIC DNA]</scope>
    <source>
        <strain evidence="5 6">CCFEE 5910</strain>
    </source>
</reference>
<evidence type="ECO:0000313" key="5">
    <source>
        <dbReference type="EMBL" id="KAK5086368.1"/>
    </source>
</evidence>
<feature type="repeat" description="WD" evidence="3">
    <location>
        <begin position="165"/>
        <end position="206"/>
    </location>
</feature>
<dbReference type="Proteomes" id="UP001309876">
    <property type="component" value="Unassembled WGS sequence"/>
</dbReference>
<keyword evidence="1 3" id="KW-0853">WD repeat</keyword>
<feature type="repeat" description="WD" evidence="3">
    <location>
        <begin position="913"/>
        <end position="939"/>
    </location>
</feature>
<sequence length="1098" mass="123020">MENLDVKLLKRVLGRQGPYRSIHQVYGDRTWVKDLDIVNELGGHTGCVNALSWSTSGRLLASGSDDTYLNIWEYNPIDQAKPFTLNTSVSTGHHANIFSVKFMPHSNDRTVVTCAGDSQVRVFDLEYAAGGQATGDSANTRSRRFNNFFTQCRWLNEANTNAKVYRSHADRAKRIVTESSPYLFLTCSEDGEVRQWDLRQPSSAYPSPREARHGFRRPMQVASGGDAPPPLISYKSYGLDLNTISCSKSQPHYIALGGAHLHCFLHDRRMLGRNLDAEKGRPVTSKPDAETPEDDSMREATRCVRRFAPNNKRKMKPGDSKHITACKISDARPNELLCSWSQDHVYSFDIVKGPDARDADRRADEKHLRTKLTNESDRKRKRSKLTASSASNEDGVTGNRRIRREVDRQAEIGETNESEENDESVSTLLTSHENLLSEVQKQSERIARALVELRKTLFDFSTVLQGVEEPIEPPQSATHLTLNTPSYTKALGQAMSLLPEMEEVMKGWTYPNTTDEDGIMLQNALRRNRQSSWRFVQAAGALSQTLGGAALTPSSVDDPRLKHFETIRGAALEGKRIDDEQRFCYDLAKAILLWLGGGKEAVLAGFRRPTDFRGETDRFPFDKTTNVLNVAERLREYLLPIAQEDKAIIDLGTNQFEREELRQLFQSQKSAVHAFTRALDQIELKMNQGPANTISGSSDEPPRTVMDKGAACRYWGEKVCRALLMEAAEGVTFNFVNRAFGGLRVHIMSDDEAIDRLLDEVVEGESMDVDPQRSSVSGTTQSEERQTGQIPRVFVEEAEDEEREERESASRSRTQGEVEEEEEEEEEDDDGDDDDDNVADNSDDETAESDSEAEETDTLQTIFARRRGPYGAGSLSAQRALVNSDIAYTSHTKVYKGHLNVRTVKDVNYYGLDDEFVVSGSDDGHFFIWDRKTTEVVSVFEGDGDVVNVVQGHPYEPMIACSGIDSTIKIFGPGGDNRERYYARYGKDIANPGGGGHSSPGHGMRRRRPHQLDDGEIEGDAARTASREEPELPKWDDPDTVAKGGLKSRRVPKDKFYEIFSQNNAGRQREMGGETFMTVSDLDDILLRAWIMLNAVVT</sequence>
<feature type="region of interest" description="Disordered" evidence="4">
    <location>
        <begin position="765"/>
        <end position="858"/>
    </location>
</feature>
<dbReference type="GO" id="GO:0080008">
    <property type="term" value="C:Cul4-RING E3 ubiquitin ligase complex"/>
    <property type="evidence" value="ECO:0007669"/>
    <property type="project" value="TreeGrafter"/>
</dbReference>
<name>A0AAN7Y6K0_9EURO</name>
<accession>A0AAN7Y6K0</accession>
<organism evidence="5 6">
    <name type="scientific">Lithohypha guttulata</name>
    <dbReference type="NCBI Taxonomy" id="1690604"/>
    <lineage>
        <taxon>Eukaryota</taxon>
        <taxon>Fungi</taxon>
        <taxon>Dikarya</taxon>
        <taxon>Ascomycota</taxon>
        <taxon>Pezizomycotina</taxon>
        <taxon>Eurotiomycetes</taxon>
        <taxon>Chaetothyriomycetidae</taxon>
        <taxon>Chaetothyriales</taxon>
        <taxon>Trichomeriaceae</taxon>
        <taxon>Lithohypha</taxon>
    </lineage>
</organism>
<keyword evidence="2" id="KW-0677">Repeat</keyword>
<comment type="caution">
    <text evidence="5">The sequence shown here is derived from an EMBL/GenBank/DDBJ whole genome shotgun (WGS) entry which is preliminary data.</text>
</comment>
<feature type="compositionally biased region" description="Acidic residues" evidence="4">
    <location>
        <begin position="817"/>
        <end position="857"/>
    </location>
</feature>
<dbReference type="Gene3D" id="2.130.10.10">
    <property type="entry name" value="YVTN repeat-like/Quinoprotein amine dehydrogenase"/>
    <property type="match status" value="3"/>
</dbReference>
<evidence type="ECO:0000256" key="3">
    <source>
        <dbReference type="PROSITE-ProRule" id="PRU00221"/>
    </source>
</evidence>
<feature type="compositionally biased region" description="Acidic residues" evidence="4">
    <location>
        <begin position="414"/>
        <end position="423"/>
    </location>
</feature>
<dbReference type="InterPro" id="IPR001680">
    <property type="entry name" value="WD40_rpt"/>
</dbReference>
<evidence type="ECO:0000256" key="4">
    <source>
        <dbReference type="SAM" id="MobiDB-lite"/>
    </source>
</evidence>
<dbReference type="Pfam" id="PF00400">
    <property type="entry name" value="WD40"/>
    <property type="match status" value="3"/>
</dbReference>
<gene>
    <name evidence="5" type="ORF">LTR05_003536</name>
</gene>
<dbReference type="AlphaFoldDB" id="A0AAN7Y6K0"/>
<feature type="compositionally biased region" description="Basic and acidic residues" evidence="4">
    <location>
        <begin position="805"/>
        <end position="816"/>
    </location>
</feature>
<dbReference type="InterPro" id="IPR015943">
    <property type="entry name" value="WD40/YVTN_repeat-like_dom_sf"/>
</dbReference>
<evidence type="ECO:0000256" key="2">
    <source>
        <dbReference type="ARBA" id="ARBA00022737"/>
    </source>
</evidence>
<dbReference type="GO" id="GO:0045717">
    <property type="term" value="P:negative regulation of fatty acid biosynthetic process"/>
    <property type="evidence" value="ECO:0007669"/>
    <property type="project" value="TreeGrafter"/>
</dbReference>
<dbReference type="PANTHER" id="PTHR15574:SF40">
    <property type="entry name" value="WD AND TETRATRICOPEPTIDE REPEATS PROTEIN 1"/>
    <property type="match status" value="1"/>
</dbReference>
<feature type="repeat" description="WD" evidence="3">
    <location>
        <begin position="41"/>
        <end position="73"/>
    </location>
</feature>
<feature type="compositionally biased region" description="Basic and acidic residues" evidence="4">
    <location>
        <begin position="356"/>
        <end position="378"/>
    </location>
</feature>
<dbReference type="PROSITE" id="PS50082">
    <property type="entry name" value="WD_REPEATS_2"/>
    <property type="match status" value="4"/>
</dbReference>
<feature type="compositionally biased region" description="Basic and acidic residues" evidence="4">
    <location>
        <begin position="1025"/>
        <end position="1037"/>
    </location>
</feature>
<dbReference type="SMART" id="SM00320">
    <property type="entry name" value="WD40"/>
    <property type="match status" value="6"/>
</dbReference>
<evidence type="ECO:0000256" key="1">
    <source>
        <dbReference type="ARBA" id="ARBA00022574"/>
    </source>
</evidence>
<dbReference type="EMBL" id="JAVRRJ010000003">
    <property type="protein sequence ID" value="KAK5086368.1"/>
    <property type="molecule type" value="Genomic_DNA"/>
</dbReference>
<dbReference type="PROSITE" id="PS50294">
    <property type="entry name" value="WD_REPEATS_REGION"/>
    <property type="match status" value="1"/>
</dbReference>
<dbReference type="SUPFAM" id="SSF50978">
    <property type="entry name" value="WD40 repeat-like"/>
    <property type="match status" value="1"/>
</dbReference>
<dbReference type="GO" id="GO:0005737">
    <property type="term" value="C:cytoplasm"/>
    <property type="evidence" value="ECO:0007669"/>
    <property type="project" value="TreeGrafter"/>
</dbReference>
<dbReference type="InterPro" id="IPR036322">
    <property type="entry name" value="WD40_repeat_dom_sf"/>
</dbReference>
<feature type="compositionally biased region" description="Polar residues" evidence="4">
    <location>
        <begin position="385"/>
        <end position="394"/>
    </location>
</feature>
<evidence type="ECO:0000313" key="6">
    <source>
        <dbReference type="Proteomes" id="UP001309876"/>
    </source>
</evidence>
<dbReference type="PANTHER" id="PTHR15574">
    <property type="entry name" value="WD REPEAT DOMAIN-CONTAINING FAMILY"/>
    <property type="match status" value="1"/>
</dbReference>